<dbReference type="Proteomes" id="UP000000768">
    <property type="component" value="Chromosome 1"/>
</dbReference>
<sequence>MKRQRKRCEEQKTGVISCSSRVPFLAHHRTRTKPPSSHGLATPLARAHGTPPVQFPVHCSTPHSVQQRPAAA</sequence>
<dbReference type="AlphaFoldDB" id="A0A1Z5SAA2"/>
<evidence type="ECO:0000256" key="1">
    <source>
        <dbReference type="SAM" id="MobiDB-lite"/>
    </source>
</evidence>
<reference evidence="3" key="2">
    <citation type="journal article" date="2018" name="Plant J.">
        <title>The Sorghum bicolor reference genome: improved assembly, gene annotations, a transcriptome atlas, and signatures of genome organization.</title>
        <authorList>
            <person name="McCormick R.F."/>
            <person name="Truong S.K."/>
            <person name="Sreedasyam A."/>
            <person name="Jenkins J."/>
            <person name="Shu S."/>
            <person name="Sims D."/>
            <person name="Kennedy M."/>
            <person name="Amirebrahimi M."/>
            <person name="Weers B.D."/>
            <person name="McKinley B."/>
            <person name="Mattison A."/>
            <person name="Morishige D.T."/>
            <person name="Grimwood J."/>
            <person name="Schmutz J."/>
            <person name="Mullet J.E."/>
        </authorList>
    </citation>
    <scope>NUCLEOTIDE SEQUENCE [LARGE SCALE GENOMIC DNA]</scope>
    <source>
        <strain evidence="3">cv. BTx623</strain>
    </source>
</reference>
<gene>
    <name evidence="2" type="ORF">SORBI_3001G425750</name>
</gene>
<dbReference type="Gramene" id="OQU92864">
    <property type="protein sequence ID" value="OQU92864"/>
    <property type="gene ID" value="SORBI_3001G425750"/>
</dbReference>
<dbReference type="InParanoid" id="A0A1Z5SAA2"/>
<dbReference type="EMBL" id="CM000760">
    <property type="protein sequence ID" value="OQU92864.1"/>
    <property type="molecule type" value="Genomic_DNA"/>
</dbReference>
<accession>A0A1Z5SAA2</accession>
<name>A0A1Z5SAA2_SORBI</name>
<evidence type="ECO:0000313" key="2">
    <source>
        <dbReference type="EMBL" id="OQU92864.1"/>
    </source>
</evidence>
<feature type="region of interest" description="Disordered" evidence="1">
    <location>
        <begin position="26"/>
        <end position="72"/>
    </location>
</feature>
<proteinExistence type="predicted"/>
<protein>
    <submittedName>
        <fullName evidence="2">Uncharacterized protein</fullName>
    </submittedName>
</protein>
<feature type="compositionally biased region" description="Polar residues" evidence="1">
    <location>
        <begin position="61"/>
        <end position="72"/>
    </location>
</feature>
<reference evidence="2 3" key="1">
    <citation type="journal article" date="2009" name="Nature">
        <title>The Sorghum bicolor genome and the diversification of grasses.</title>
        <authorList>
            <person name="Paterson A.H."/>
            <person name="Bowers J.E."/>
            <person name="Bruggmann R."/>
            <person name="Dubchak I."/>
            <person name="Grimwood J."/>
            <person name="Gundlach H."/>
            <person name="Haberer G."/>
            <person name="Hellsten U."/>
            <person name="Mitros T."/>
            <person name="Poliakov A."/>
            <person name="Schmutz J."/>
            <person name="Spannagl M."/>
            <person name="Tang H."/>
            <person name="Wang X."/>
            <person name="Wicker T."/>
            <person name="Bharti A.K."/>
            <person name="Chapman J."/>
            <person name="Feltus F.A."/>
            <person name="Gowik U."/>
            <person name="Grigoriev I.V."/>
            <person name="Lyons E."/>
            <person name="Maher C.A."/>
            <person name="Martis M."/>
            <person name="Narechania A."/>
            <person name="Otillar R.P."/>
            <person name="Penning B.W."/>
            <person name="Salamov A.A."/>
            <person name="Wang Y."/>
            <person name="Zhang L."/>
            <person name="Carpita N.C."/>
            <person name="Freeling M."/>
            <person name="Gingle A.R."/>
            <person name="Hash C.T."/>
            <person name="Keller B."/>
            <person name="Klein P."/>
            <person name="Kresovich S."/>
            <person name="McCann M.C."/>
            <person name="Ming R."/>
            <person name="Peterson D.G."/>
            <person name="Mehboob-ur-Rahman"/>
            <person name="Ware D."/>
            <person name="Westhoff P."/>
            <person name="Mayer K.F."/>
            <person name="Messing J."/>
            <person name="Rokhsar D.S."/>
        </authorList>
    </citation>
    <scope>NUCLEOTIDE SEQUENCE [LARGE SCALE GENOMIC DNA]</scope>
    <source>
        <strain evidence="3">cv. BTx623</strain>
    </source>
</reference>
<organism evidence="2 3">
    <name type="scientific">Sorghum bicolor</name>
    <name type="common">Sorghum</name>
    <name type="synonym">Sorghum vulgare</name>
    <dbReference type="NCBI Taxonomy" id="4558"/>
    <lineage>
        <taxon>Eukaryota</taxon>
        <taxon>Viridiplantae</taxon>
        <taxon>Streptophyta</taxon>
        <taxon>Embryophyta</taxon>
        <taxon>Tracheophyta</taxon>
        <taxon>Spermatophyta</taxon>
        <taxon>Magnoliopsida</taxon>
        <taxon>Liliopsida</taxon>
        <taxon>Poales</taxon>
        <taxon>Poaceae</taxon>
        <taxon>PACMAD clade</taxon>
        <taxon>Panicoideae</taxon>
        <taxon>Andropogonodae</taxon>
        <taxon>Andropogoneae</taxon>
        <taxon>Sorghinae</taxon>
        <taxon>Sorghum</taxon>
    </lineage>
</organism>
<evidence type="ECO:0000313" key="3">
    <source>
        <dbReference type="Proteomes" id="UP000000768"/>
    </source>
</evidence>
<keyword evidence="3" id="KW-1185">Reference proteome</keyword>